<dbReference type="Proteomes" id="UP000321528">
    <property type="component" value="Unassembled WGS sequence"/>
</dbReference>
<organism evidence="1 3">
    <name type="scientific">Flagellimonas aequoris</name>
    <dbReference type="NCBI Taxonomy" id="2306997"/>
    <lineage>
        <taxon>Bacteria</taxon>
        <taxon>Pseudomonadati</taxon>
        <taxon>Bacteroidota</taxon>
        <taxon>Flavobacteriia</taxon>
        <taxon>Flavobacteriales</taxon>
        <taxon>Flavobacteriaceae</taxon>
        <taxon>Flagellimonas</taxon>
    </lineage>
</organism>
<name>A0A418N453_9FLAO</name>
<dbReference type="Proteomes" id="UP000284189">
    <property type="component" value="Unassembled WGS sequence"/>
</dbReference>
<dbReference type="OrthoDB" id="983030at2"/>
<dbReference type="RefSeq" id="WP_119641412.1">
    <property type="nucleotide sequence ID" value="NZ_QXFJ01000030.1"/>
</dbReference>
<proteinExistence type="predicted"/>
<evidence type="ECO:0000313" key="4">
    <source>
        <dbReference type="Proteomes" id="UP000321528"/>
    </source>
</evidence>
<gene>
    <name evidence="1" type="ORF">D2U88_15325</name>
    <name evidence="2" type="ORF">FQ019_15155</name>
</gene>
<comment type="caution">
    <text evidence="1">The sequence shown here is derived from an EMBL/GenBank/DDBJ whole genome shotgun (WGS) entry which is preliminary data.</text>
</comment>
<sequence>MKYIFLSVFLAGYISVAGQNLDCDKFKTGSFTMEDPKTGINYISRNDLTQIEYVPDLGVKVELNVKWVDNCTLELTLKDILENPNNFPIGEFTLISEIIETGQDFYIMESKVADMDLKMVRKFVVEK</sequence>
<keyword evidence="4" id="KW-1185">Reference proteome</keyword>
<reference evidence="1 3" key="1">
    <citation type="submission" date="2018-08" db="EMBL/GenBank/DDBJ databases">
        <title>Proposal of Muricauda 72 sp.nov. and Muricauda NH166 sp.nov., isolated from seawater.</title>
        <authorList>
            <person name="Cheng H."/>
            <person name="Wu Y.-H."/>
            <person name="Guo L.-L."/>
            <person name="Xu X.-W."/>
        </authorList>
    </citation>
    <scope>NUCLEOTIDE SEQUENCE [LARGE SCALE GENOMIC DNA]</scope>
    <source>
        <strain evidence="1 3">NH166</strain>
    </source>
</reference>
<dbReference type="EMBL" id="QXFJ01000030">
    <property type="protein sequence ID" value="RIV68573.1"/>
    <property type="molecule type" value="Genomic_DNA"/>
</dbReference>
<evidence type="ECO:0000313" key="2">
    <source>
        <dbReference type="EMBL" id="TXK00271.1"/>
    </source>
</evidence>
<protein>
    <submittedName>
        <fullName evidence="1">Uncharacterized protein</fullName>
    </submittedName>
</protein>
<evidence type="ECO:0000313" key="1">
    <source>
        <dbReference type="EMBL" id="RIV68573.1"/>
    </source>
</evidence>
<accession>A0A418N453</accession>
<dbReference type="AlphaFoldDB" id="A0A418N453"/>
<evidence type="ECO:0000313" key="3">
    <source>
        <dbReference type="Proteomes" id="UP000284189"/>
    </source>
</evidence>
<dbReference type="EMBL" id="VNWL01000029">
    <property type="protein sequence ID" value="TXK00271.1"/>
    <property type="molecule type" value="Genomic_DNA"/>
</dbReference>
<reference evidence="2 4" key="2">
    <citation type="submission" date="2019-07" db="EMBL/GenBank/DDBJ databases">
        <title>Draft genome of two Muricauda strains isolated from deep sea.</title>
        <authorList>
            <person name="Sun C."/>
        </authorList>
    </citation>
    <scope>NUCLEOTIDE SEQUENCE [LARGE SCALE GENOMIC DNA]</scope>
    <source>
        <strain evidence="2 4">NH166</strain>
    </source>
</reference>